<dbReference type="Proteomes" id="UP001055811">
    <property type="component" value="Linkage Group LG07"/>
</dbReference>
<accession>A0ACB9AEH2</accession>
<evidence type="ECO:0000313" key="1">
    <source>
        <dbReference type="EMBL" id="KAI3708350.1"/>
    </source>
</evidence>
<proteinExistence type="predicted"/>
<dbReference type="EMBL" id="CM042015">
    <property type="protein sequence ID" value="KAI3708350.1"/>
    <property type="molecule type" value="Genomic_DNA"/>
</dbReference>
<evidence type="ECO:0000313" key="2">
    <source>
        <dbReference type="Proteomes" id="UP001055811"/>
    </source>
</evidence>
<protein>
    <submittedName>
        <fullName evidence="1">Uncharacterized protein</fullName>
    </submittedName>
</protein>
<organism evidence="1 2">
    <name type="scientific">Cichorium intybus</name>
    <name type="common">Chicory</name>
    <dbReference type="NCBI Taxonomy" id="13427"/>
    <lineage>
        <taxon>Eukaryota</taxon>
        <taxon>Viridiplantae</taxon>
        <taxon>Streptophyta</taxon>
        <taxon>Embryophyta</taxon>
        <taxon>Tracheophyta</taxon>
        <taxon>Spermatophyta</taxon>
        <taxon>Magnoliopsida</taxon>
        <taxon>eudicotyledons</taxon>
        <taxon>Gunneridae</taxon>
        <taxon>Pentapetalae</taxon>
        <taxon>asterids</taxon>
        <taxon>campanulids</taxon>
        <taxon>Asterales</taxon>
        <taxon>Asteraceae</taxon>
        <taxon>Cichorioideae</taxon>
        <taxon>Cichorieae</taxon>
        <taxon>Cichoriinae</taxon>
        <taxon>Cichorium</taxon>
    </lineage>
</organism>
<sequence length="230" mass="26775">MIRNLNLESEYVAASEAAQEAVWMRKFIEDLGVVPSIRDPIEIFCDNLGAIAQAKEPRLYQKTKHIHRRLLLFEIETALGDKNEQLTDTLKRQYQISRESEKDKNGAISRESTIDKNGAVSQILKRQYRIIRESSTWQEWSRESRQKRDKLVIMIQPVRLQIRMRNPRRYVHNPDKGKDKVCDSRSGLIDAVSSSPAYNELAAKRSCLKCKSHPKQWRRQSSRVIPVKMA</sequence>
<name>A0ACB9AEH2_CICIN</name>
<reference evidence="2" key="1">
    <citation type="journal article" date="2022" name="Mol. Ecol. Resour.">
        <title>The genomes of chicory, endive, great burdock and yacon provide insights into Asteraceae palaeo-polyploidization history and plant inulin production.</title>
        <authorList>
            <person name="Fan W."/>
            <person name="Wang S."/>
            <person name="Wang H."/>
            <person name="Wang A."/>
            <person name="Jiang F."/>
            <person name="Liu H."/>
            <person name="Zhao H."/>
            <person name="Xu D."/>
            <person name="Zhang Y."/>
        </authorList>
    </citation>
    <scope>NUCLEOTIDE SEQUENCE [LARGE SCALE GENOMIC DNA]</scope>
    <source>
        <strain evidence="2">cv. Punajuju</strain>
    </source>
</reference>
<gene>
    <name evidence="1" type="ORF">L2E82_37518</name>
</gene>
<comment type="caution">
    <text evidence="1">The sequence shown here is derived from an EMBL/GenBank/DDBJ whole genome shotgun (WGS) entry which is preliminary data.</text>
</comment>
<keyword evidence="2" id="KW-1185">Reference proteome</keyword>
<reference evidence="1 2" key="2">
    <citation type="journal article" date="2022" name="Mol. Ecol. Resour.">
        <title>The genomes of chicory, endive, great burdock and yacon provide insights into Asteraceae paleo-polyploidization history and plant inulin production.</title>
        <authorList>
            <person name="Fan W."/>
            <person name="Wang S."/>
            <person name="Wang H."/>
            <person name="Wang A."/>
            <person name="Jiang F."/>
            <person name="Liu H."/>
            <person name="Zhao H."/>
            <person name="Xu D."/>
            <person name="Zhang Y."/>
        </authorList>
    </citation>
    <scope>NUCLEOTIDE SEQUENCE [LARGE SCALE GENOMIC DNA]</scope>
    <source>
        <strain evidence="2">cv. Punajuju</strain>
        <tissue evidence="1">Leaves</tissue>
    </source>
</reference>